<dbReference type="InterPro" id="IPR033162">
    <property type="entry name" value="TBCD"/>
</dbReference>
<dbReference type="PANTHER" id="PTHR12658">
    <property type="entry name" value="BETA-TUBULIN COFACTOR D"/>
    <property type="match status" value="1"/>
</dbReference>
<reference evidence="4" key="2">
    <citation type="journal article" date="2023" name="IMA Fungus">
        <title>Comparative genomic study of the Penicillium genus elucidates a diverse pangenome and 15 lateral gene transfer events.</title>
        <authorList>
            <person name="Petersen C."/>
            <person name="Sorensen T."/>
            <person name="Nielsen M.R."/>
            <person name="Sondergaard T.E."/>
            <person name="Sorensen J.L."/>
            <person name="Fitzpatrick D.A."/>
            <person name="Frisvad J.C."/>
            <person name="Nielsen K.L."/>
        </authorList>
    </citation>
    <scope>NUCLEOTIDE SEQUENCE</scope>
    <source>
        <strain evidence="4">IBT 26290</strain>
    </source>
</reference>
<accession>A0A9W9HYL9</accession>
<evidence type="ECO:0000259" key="2">
    <source>
        <dbReference type="Pfam" id="PF12612"/>
    </source>
</evidence>
<evidence type="ECO:0008006" key="6">
    <source>
        <dbReference type="Google" id="ProtNLM"/>
    </source>
</evidence>
<dbReference type="SUPFAM" id="SSF48371">
    <property type="entry name" value="ARM repeat"/>
    <property type="match status" value="1"/>
</dbReference>
<dbReference type="InterPro" id="IPR058033">
    <property type="entry name" value="ARM_TBCD_2nd"/>
</dbReference>
<name>A0A9W9HYL9_9EURO</name>
<dbReference type="RefSeq" id="XP_056541554.1">
    <property type="nucleotide sequence ID" value="XM_056689125.1"/>
</dbReference>
<dbReference type="GO" id="GO:0000226">
    <property type="term" value="P:microtubule cytoskeleton organization"/>
    <property type="evidence" value="ECO:0007669"/>
    <property type="project" value="TreeGrafter"/>
</dbReference>
<dbReference type="OrthoDB" id="10253476at2759"/>
<dbReference type="GO" id="GO:0007023">
    <property type="term" value="P:post-chaperonin tubulin folding pathway"/>
    <property type="evidence" value="ECO:0007669"/>
    <property type="project" value="InterPro"/>
</dbReference>
<evidence type="ECO:0000256" key="1">
    <source>
        <dbReference type="ARBA" id="ARBA00023186"/>
    </source>
</evidence>
<keyword evidence="5" id="KW-1185">Reference proteome</keyword>
<protein>
    <recommendedName>
        <fullName evidence="6">Tubulin-specific chaperone D</fullName>
    </recommendedName>
</protein>
<organism evidence="4 5">
    <name type="scientific">Penicillium canariense</name>
    <dbReference type="NCBI Taxonomy" id="189055"/>
    <lineage>
        <taxon>Eukaryota</taxon>
        <taxon>Fungi</taxon>
        <taxon>Dikarya</taxon>
        <taxon>Ascomycota</taxon>
        <taxon>Pezizomycotina</taxon>
        <taxon>Eurotiomycetes</taxon>
        <taxon>Eurotiomycetidae</taxon>
        <taxon>Eurotiales</taxon>
        <taxon>Aspergillaceae</taxon>
        <taxon>Penicillium</taxon>
    </lineage>
</organism>
<dbReference type="InterPro" id="IPR016024">
    <property type="entry name" value="ARM-type_fold"/>
</dbReference>
<dbReference type="GO" id="GO:0007021">
    <property type="term" value="P:tubulin complex assembly"/>
    <property type="evidence" value="ECO:0007669"/>
    <property type="project" value="InterPro"/>
</dbReference>
<dbReference type="Pfam" id="PF12612">
    <property type="entry name" value="TFCD_C"/>
    <property type="match status" value="1"/>
</dbReference>
<dbReference type="AlphaFoldDB" id="A0A9W9HYL9"/>
<feature type="domain" description="Tubulin-folding cofactor D C-terminal" evidence="2">
    <location>
        <begin position="936"/>
        <end position="1112"/>
    </location>
</feature>
<dbReference type="GO" id="GO:0048487">
    <property type="term" value="F:beta-tubulin binding"/>
    <property type="evidence" value="ECO:0007669"/>
    <property type="project" value="InterPro"/>
</dbReference>
<dbReference type="Gene3D" id="1.25.10.10">
    <property type="entry name" value="Leucine-rich Repeat Variant"/>
    <property type="match status" value="2"/>
</dbReference>
<evidence type="ECO:0000259" key="3">
    <source>
        <dbReference type="Pfam" id="PF25767"/>
    </source>
</evidence>
<sequence length="1194" mass="132088">MDAAEDRDLKLQRASSDLVTEFSAKLPTLLWRSENGTPLRAPRKWAQVSKTEKLVALLEPFQEWPQLLDPHLRTLLPTLVDAFLAYLIKHRGQYGSQATKKTQGAAHYPLPRAICRLLYTFCKVRGIKVISRFLNNEPKYLDSMLRAFIEWDAIGQTESTEDNITGLEGQKMQWEERYVMLSWLSHLLLAPFDLASMSSDDIPIPYKNLQQLGEVPDQTPMVAQSLLSLALHYINAPGKEREAATALLARLVSRGDMQALGLLTRLINWAFATIKPAENTEVPSVYSCIGLLSFIARLAGSGHVEDFAPLLENVFKQTLSVVQGTSEVSATIQSSALARKTVVKILRNITVMALALSERGESCIMDEQLSSIMEDAIDHFLVALADKDTPVRFAASKALSVITLKLDPEMGAEVIEAVIGSLGENILFEKDDGMLMTPFEARNAGIQSLKRNLSGVDAQRWQGLMLTLSHLLFRHAPPTQQLPDIFQSLVLGLEFEQRSSTGSSVGTGVRDAACFGIWALSRKYTTTELQAMQRQAIPSLSGITEVDILQKLAVELVCSACVDPSGNIRRGASAALQELIGRHPNMITEGIPLVQVVDYHAVARRSRAMIDVAKATASLDPMYWSPLVEALMHWRGIGSPDAESRRQAARAIGVLSTQQSFTTMKVILERLMRKLPRIPRSDIESRHGCLLSIAATVDAYIQDWEASPETRESSEATEVASQVVELWGIFESASGPADRDLTRQNSRPELTSEAAACLISSLSRSTISAGLSHPSESLLERILRLLSLCVSRSDDISIETSSNALSTIFPLLSSAKQEETVQAWFSHLHASSRLPSGCGQILALGAVFKQLEGREDLREGIITALLRCAGKEELIEKRVAAVKCFTVANSVLDFLNDYTTDRRGDVGSLIRVEAIQAAEVLLKPDSQLSSSSPVVQSLVGCLCRLASEKLDKVRLQAWLCLQGYWEFTSVDFPPMQSKYEHFSHVSSQGYFDQLLTLYSIEWLRQPLLQGLATSAVAGAEGLIRSSRSAMIRFLNSQEPIQRQAILINILQDLSTILSNNLQDDRYAIPIIDFMAFLMDSFAVSSHGQSDPIFRSVFVLVQKAHFRSSNIQRLEGAVKVYATLSRLESLRDDVLKKLTGLLLHPFPRVRSSAAENLYVVTESETVKYEDWSAQPKQLKEKVEGLRVTLVRGGLE</sequence>
<dbReference type="EMBL" id="JAPQKN010000004">
    <property type="protein sequence ID" value="KAJ5159996.1"/>
    <property type="molecule type" value="Genomic_DNA"/>
</dbReference>
<dbReference type="GeneID" id="81428301"/>
<comment type="caution">
    <text evidence="4">The sequence shown here is derived from an EMBL/GenBank/DDBJ whole genome shotgun (WGS) entry which is preliminary data.</text>
</comment>
<keyword evidence="1" id="KW-0143">Chaperone</keyword>
<proteinExistence type="predicted"/>
<gene>
    <name evidence="4" type="ORF">N7482_007000</name>
</gene>
<evidence type="ECO:0000313" key="5">
    <source>
        <dbReference type="Proteomes" id="UP001149163"/>
    </source>
</evidence>
<dbReference type="InterPro" id="IPR022577">
    <property type="entry name" value="TBCD_C"/>
</dbReference>
<dbReference type="PANTHER" id="PTHR12658:SF0">
    <property type="entry name" value="TUBULIN-SPECIFIC CHAPERONE D"/>
    <property type="match status" value="1"/>
</dbReference>
<feature type="domain" description="Tubulin-folding cofactor D ARM repeats" evidence="3">
    <location>
        <begin position="458"/>
        <end position="586"/>
    </location>
</feature>
<dbReference type="Pfam" id="PF23579">
    <property type="entry name" value="ARM_TBCD"/>
    <property type="match status" value="1"/>
</dbReference>
<dbReference type="Pfam" id="PF25767">
    <property type="entry name" value="ARM_TBCD_2nd"/>
    <property type="match status" value="1"/>
</dbReference>
<dbReference type="Proteomes" id="UP001149163">
    <property type="component" value="Unassembled WGS sequence"/>
</dbReference>
<evidence type="ECO:0000313" key="4">
    <source>
        <dbReference type="EMBL" id="KAJ5159996.1"/>
    </source>
</evidence>
<reference evidence="4" key="1">
    <citation type="submission" date="2022-11" db="EMBL/GenBank/DDBJ databases">
        <authorList>
            <person name="Petersen C."/>
        </authorList>
    </citation>
    <scope>NUCLEOTIDE SEQUENCE</scope>
    <source>
        <strain evidence="4">IBT 26290</strain>
    </source>
</reference>
<dbReference type="GO" id="GO:0005096">
    <property type="term" value="F:GTPase activator activity"/>
    <property type="evidence" value="ECO:0007669"/>
    <property type="project" value="InterPro"/>
</dbReference>
<dbReference type="InterPro" id="IPR011989">
    <property type="entry name" value="ARM-like"/>
</dbReference>